<dbReference type="NCBIfam" id="NF047581">
    <property type="entry name" value="gp105_phage_fam"/>
    <property type="match status" value="1"/>
</dbReference>
<dbReference type="Pfam" id="PF11681">
    <property type="entry name" value="Phage_Tube_PhiTE"/>
    <property type="match status" value="1"/>
</dbReference>
<organism evidence="1 2">
    <name type="scientific">Pseudomonas phage VCM</name>
    <dbReference type="NCBI Taxonomy" id="1729937"/>
    <lineage>
        <taxon>Viruses</taxon>
        <taxon>Duplodnaviria</taxon>
        <taxon>Heunggongvirae</taxon>
        <taxon>Uroviricota</taxon>
        <taxon>Caudoviricetes</taxon>
        <taxon>Vandenendeviridae</taxon>
        <taxon>Gorskivirinae</taxon>
        <taxon>Kremarvirus</taxon>
        <taxon>Kremarvirus VCM</taxon>
        <taxon>Otagovirus VCM</taxon>
    </lineage>
</organism>
<protein>
    <submittedName>
        <fullName evidence="1">Uncharacterized protein</fullName>
    </submittedName>
</protein>
<dbReference type="Proteomes" id="UP000204441">
    <property type="component" value="Genome"/>
</dbReference>
<keyword evidence="2" id="KW-1185">Reference proteome</keyword>
<reference evidence="2" key="1">
    <citation type="submission" date="2015-10" db="EMBL/GenBank/DDBJ databases">
        <authorList>
            <person name="Millard A."/>
        </authorList>
    </citation>
    <scope>NUCLEOTIDE SEQUENCE [LARGE SCALE GENOMIC DNA]</scope>
</reference>
<dbReference type="KEGG" id="vg:26799071"/>
<proteinExistence type="predicted"/>
<evidence type="ECO:0000313" key="2">
    <source>
        <dbReference type="Proteomes" id="UP000204441"/>
    </source>
</evidence>
<accession>A0A0S4L1M0</accession>
<evidence type="ECO:0000313" key="1">
    <source>
        <dbReference type="EMBL" id="CUR44322.1"/>
    </source>
</evidence>
<dbReference type="OrthoDB" id="9870at10239"/>
<dbReference type="EMBL" id="LN887844">
    <property type="protein sequence ID" value="CUR44322.1"/>
    <property type="molecule type" value="Genomic_DNA"/>
</dbReference>
<sequence length="174" mass="18708">MSTQRLATFAPNDVSVIITQSSTGIAHQISGYSEDSIVNIEWTSPRYALYTGADNTGTRVYNASNSATLTISLQQTSASNDVLSQLFNNDGRNSDGLFSVQVKDASGRSIYFSDDAYIGVRPNAGFSNSMMTRDWVIQAFNLDGYAGGNAILTPEDQNTIETLGGTIAAKWLQA</sequence>
<name>A0A0S4L1M0_9CAUD</name>
<dbReference type="InterPro" id="IPR021695">
    <property type="entry name" value="Phage_KPP10_Orf10"/>
</dbReference>
<gene>
    <name evidence="1" type="ORF">VCM_00103</name>
</gene>
<dbReference type="RefSeq" id="YP_009222701.1">
    <property type="nucleotide sequence ID" value="NC_029065.1"/>
</dbReference>
<dbReference type="GeneID" id="26799071"/>